<dbReference type="OrthoDB" id="6929759at2759"/>
<evidence type="ECO:0000256" key="1">
    <source>
        <dbReference type="SAM" id="SignalP"/>
    </source>
</evidence>
<feature type="non-terminal residue" evidence="2">
    <location>
        <position position="143"/>
    </location>
</feature>
<keyword evidence="1" id="KW-0732">Signal</keyword>
<accession>A0A8J9YA07</accession>
<sequence>MAFTILILTAFIAASVNASFVWQDDDDFVKKPEFKFHQFNFPTFPHLNFPKFPTFPKIPPIVIRSPEDIAKQRGSNFKGMAVSSSHSSTIGKDGKVIETGGTTIVTNDNGVVQKIVLGDNPSEVISISNFKPVIQYRYQFGNP</sequence>
<evidence type="ECO:0000313" key="3">
    <source>
        <dbReference type="Proteomes" id="UP000838878"/>
    </source>
</evidence>
<proteinExistence type="predicted"/>
<dbReference type="Proteomes" id="UP000838878">
    <property type="component" value="Chromosome 4"/>
</dbReference>
<feature type="signal peptide" evidence="1">
    <location>
        <begin position="1"/>
        <end position="18"/>
    </location>
</feature>
<gene>
    <name evidence="2" type="ORF">BINO364_LOCUS10327</name>
</gene>
<keyword evidence="3" id="KW-1185">Reference proteome</keyword>
<protein>
    <submittedName>
        <fullName evidence="2">Uncharacterized protein</fullName>
    </submittedName>
</protein>
<dbReference type="EMBL" id="OV170224">
    <property type="protein sequence ID" value="CAH0724644.1"/>
    <property type="molecule type" value="Genomic_DNA"/>
</dbReference>
<name>A0A8J9YA07_9NEOP</name>
<organism evidence="2 3">
    <name type="scientific">Brenthis ino</name>
    <name type="common">lesser marbled fritillary</name>
    <dbReference type="NCBI Taxonomy" id="405034"/>
    <lineage>
        <taxon>Eukaryota</taxon>
        <taxon>Metazoa</taxon>
        <taxon>Ecdysozoa</taxon>
        <taxon>Arthropoda</taxon>
        <taxon>Hexapoda</taxon>
        <taxon>Insecta</taxon>
        <taxon>Pterygota</taxon>
        <taxon>Neoptera</taxon>
        <taxon>Endopterygota</taxon>
        <taxon>Lepidoptera</taxon>
        <taxon>Glossata</taxon>
        <taxon>Ditrysia</taxon>
        <taxon>Papilionoidea</taxon>
        <taxon>Nymphalidae</taxon>
        <taxon>Heliconiinae</taxon>
        <taxon>Argynnini</taxon>
        <taxon>Brenthis</taxon>
    </lineage>
</organism>
<reference evidence="2" key="1">
    <citation type="submission" date="2021-12" db="EMBL/GenBank/DDBJ databases">
        <authorList>
            <person name="Martin H S."/>
        </authorList>
    </citation>
    <scope>NUCLEOTIDE SEQUENCE</scope>
</reference>
<dbReference type="AlphaFoldDB" id="A0A8J9YA07"/>
<evidence type="ECO:0000313" key="2">
    <source>
        <dbReference type="EMBL" id="CAH0724644.1"/>
    </source>
</evidence>
<feature type="chain" id="PRO_5035471598" evidence="1">
    <location>
        <begin position="19"/>
        <end position="143"/>
    </location>
</feature>